<dbReference type="EMBL" id="LUUI01000117">
    <property type="protein sequence ID" value="OAI13635.1"/>
    <property type="molecule type" value="Genomic_DNA"/>
</dbReference>
<name>A0A177N715_9GAMM</name>
<dbReference type="AlphaFoldDB" id="A0A177N715"/>
<accession>A0A177N715</accession>
<protein>
    <submittedName>
        <fullName evidence="1">Uncharacterized protein</fullName>
    </submittedName>
</protein>
<comment type="caution">
    <text evidence="1">The sequence shown here is derived from an EMBL/GenBank/DDBJ whole genome shotgun (WGS) entry which is preliminary data.</text>
</comment>
<gene>
    <name evidence="1" type="ORF">A1359_11880</name>
</gene>
<reference evidence="1 2" key="1">
    <citation type="submission" date="2016-03" db="EMBL/GenBank/DDBJ databases">
        <authorList>
            <person name="Ploux O."/>
        </authorList>
    </citation>
    <scope>NUCLEOTIDE SEQUENCE [LARGE SCALE GENOMIC DNA]</scope>
    <source>
        <strain evidence="1 2">R-45370</strain>
    </source>
</reference>
<proteinExistence type="predicted"/>
<evidence type="ECO:0000313" key="1">
    <source>
        <dbReference type="EMBL" id="OAI13635.1"/>
    </source>
</evidence>
<sequence>MISKDTKSRLITAINDPDSYCSGAKRLQLQATYDKLLDELSVKLFDEPCTNRMVFRQKVNSSTSSSPVVMRLKNMLKNQDLLFCKDYRDHAGEIKKFLTNDLAHLIGAFRGD</sequence>
<organism evidence="1 2">
    <name type="scientific">Methylomonas lenta</name>
    <dbReference type="NCBI Taxonomy" id="980561"/>
    <lineage>
        <taxon>Bacteria</taxon>
        <taxon>Pseudomonadati</taxon>
        <taxon>Pseudomonadota</taxon>
        <taxon>Gammaproteobacteria</taxon>
        <taxon>Methylococcales</taxon>
        <taxon>Methylococcaceae</taxon>
        <taxon>Methylomonas</taxon>
    </lineage>
</organism>
<dbReference type="Proteomes" id="UP000078476">
    <property type="component" value="Unassembled WGS sequence"/>
</dbReference>
<evidence type="ECO:0000313" key="2">
    <source>
        <dbReference type="Proteomes" id="UP000078476"/>
    </source>
</evidence>
<keyword evidence="2" id="KW-1185">Reference proteome</keyword>
<dbReference type="STRING" id="980561.A1359_11880"/>